<accession>A0A285TLG8</accession>
<feature type="transmembrane region" description="Helical" evidence="1">
    <location>
        <begin position="51"/>
        <end position="72"/>
    </location>
</feature>
<keyword evidence="3" id="KW-1185">Reference proteome</keyword>
<dbReference type="EMBL" id="OBMQ01000013">
    <property type="protein sequence ID" value="SOC21556.1"/>
    <property type="molecule type" value="Genomic_DNA"/>
</dbReference>
<protein>
    <submittedName>
        <fullName evidence="2">Uncharacterized protein</fullName>
    </submittedName>
</protein>
<keyword evidence="1" id="KW-1133">Transmembrane helix</keyword>
<name>A0A285TLG8_9BACL</name>
<keyword evidence="1" id="KW-0812">Transmembrane</keyword>
<evidence type="ECO:0000256" key="1">
    <source>
        <dbReference type="SAM" id="Phobius"/>
    </source>
</evidence>
<dbReference type="OrthoDB" id="2935618at2"/>
<sequence length="73" mass="8069">MFKNILTIVAMILVITVVGSVLLDQFPTLQPIWNEFKEVVGSFYESSKVKYGVLTTVIFIVGIGILFASSTIK</sequence>
<evidence type="ECO:0000313" key="3">
    <source>
        <dbReference type="Proteomes" id="UP000219636"/>
    </source>
</evidence>
<dbReference type="Proteomes" id="UP000219636">
    <property type="component" value="Unassembled WGS sequence"/>
</dbReference>
<reference evidence="3" key="1">
    <citation type="submission" date="2017-08" db="EMBL/GenBank/DDBJ databases">
        <authorList>
            <person name="Varghese N."/>
            <person name="Submissions S."/>
        </authorList>
    </citation>
    <scope>NUCLEOTIDE SEQUENCE [LARGE SCALE GENOMIC DNA]</scope>
    <source>
        <strain evidence="3">JC22</strain>
    </source>
</reference>
<evidence type="ECO:0000313" key="2">
    <source>
        <dbReference type="EMBL" id="SOC21556.1"/>
    </source>
</evidence>
<gene>
    <name evidence="2" type="ORF">SAMN05880501_11316</name>
</gene>
<dbReference type="AlphaFoldDB" id="A0A285TLG8"/>
<keyword evidence="1" id="KW-0472">Membrane</keyword>
<proteinExistence type="predicted"/>
<dbReference type="RefSeq" id="WP_097074636.1">
    <property type="nucleotide sequence ID" value="NZ_OBMQ01000013.1"/>
</dbReference>
<organism evidence="2 3">
    <name type="scientific">Ureibacillus xyleni</name>
    <dbReference type="NCBI Taxonomy" id="614648"/>
    <lineage>
        <taxon>Bacteria</taxon>
        <taxon>Bacillati</taxon>
        <taxon>Bacillota</taxon>
        <taxon>Bacilli</taxon>
        <taxon>Bacillales</taxon>
        <taxon>Caryophanaceae</taxon>
        <taxon>Ureibacillus</taxon>
    </lineage>
</organism>